<comment type="similarity">
    <text evidence="2">Belongs to the plexin family.</text>
</comment>
<dbReference type="InterPro" id="IPR002165">
    <property type="entry name" value="Plexin_repeat"/>
</dbReference>
<keyword evidence="5 8" id="KW-0472">Membrane</keyword>
<dbReference type="InterPro" id="IPR013548">
    <property type="entry name" value="Plexin_cytoplasmic_RasGAP_dom"/>
</dbReference>
<evidence type="ECO:0000256" key="2">
    <source>
        <dbReference type="ARBA" id="ARBA00010297"/>
    </source>
</evidence>
<feature type="transmembrane region" description="Helical" evidence="8">
    <location>
        <begin position="869"/>
        <end position="892"/>
    </location>
</feature>
<evidence type="ECO:0000256" key="6">
    <source>
        <dbReference type="ARBA" id="ARBA00023180"/>
    </source>
</evidence>
<dbReference type="SUPFAM" id="SSF103575">
    <property type="entry name" value="Plexin repeat"/>
    <property type="match status" value="1"/>
</dbReference>
<evidence type="ECO:0000259" key="9">
    <source>
        <dbReference type="PROSITE" id="PS51004"/>
    </source>
</evidence>
<dbReference type="GO" id="GO:0030334">
    <property type="term" value="P:regulation of cell migration"/>
    <property type="evidence" value="ECO:0000318"/>
    <property type="project" value="GO_Central"/>
</dbReference>
<reference evidence="10" key="2">
    <citation type="submission" date="2025-08" db="UniProtKB">
        <authorList>
            <consortium name="Ensembl"/>
        </authorList>
    </citation>
    <scope>IDENTIFICATION</scope>
</reference>
<evidence type="ECO:0000313" key="10">
    <source>
        <dbReference type="Ensembl" id="ENSCINP00000019818.2"/>
    </source>
</evidence>
<evidence type="ECO:0000256" key="7">
    <source>
        <dbReference type="PROSITE-ProRule" id="PRU00352"/>
    </source>
</evidence>
<dbReference type="Pfam" id="PF01833">
    <property type="entry name" value="TIG"/>
    <property type="match status" value="1"/>
</dbReference>
<keyword evidence="8" id="KW-1133">Transmembrane helix</keyword>
<dbReference type="GO" id="GO:0007416">
    <property type="term" value="P:synapse assembly"/>
    <property type="evidence" value="ECO:0000318"/>
    <property type="project" value="GO_Central"/>
</dbReference>
<proteinExistence type="inferred from homology"/>
<evidence type="ECO:0000313" key="11">
    <source>
        <dbReference type="Proteomes" id="UP000008144"/>
    </source>
</evidence>
<evidence type="ECO:0000256" key="5">
    <source>
        <dbReference type="ARBA" id="ARBA00023136"/>
    </source>
</evidence>
<evidence type="ECO:0000256" key="1">
    <source>
        <dbReference type="ARBA" id="ARBA00004162"/>
    </source>
</evidence>
<organism evidence="10 11">
    <name type="scientific">Ciona intestinalis</name>
    <name type="common">Transparent sea squirt</name>
    <name type="synonym">Ascidia intestinalis</name>
    <dbReference type="NCBI Taxonomy" id="7719"/>
    <lineage>
        <taxon>Eukaryota</taxon>
        <taxon>Metazoa</taxon>
        <taxon>Chordata</taxon>
        <taxon>Tunicata</taxon>
        <taxon>Ascidiacea</taxon>
        <taxon>Phlebobranchia</taxon>
        <taxon>Cionidae</taxon>
        <taxon>Ciona</taxon>
    </lineage>
</organism>
<dbReference type="PANTHER" id="PTHR22625">
    <property type="entry name" value="PLEXIN"/>
    <property type="match status" value="1"/>
</dbReference>
<dbReference type="InterPro" id="IPR046800">
    <property type="entry name" value="Plexin_RBD"/>
</dbReference>
<dbReference type="HOGENOM" id="CLU_001436_1_1_1"/>
<dbReference type="Pfam" id="PF01437">
    <property type="entry name" value="PSI"/>
    <property type="match status" value="1"/>
</dbReference>
<dbReference type="CDD" id="cd12205">
    <property type="entry name" value="RasGAP_plexin"/>
    <property type="match status" value="1"/>
</dbReference>
<dbReference type="InterPro" id="IPR016201">
    <property type="entry name" value="PSI"/>
</dbReference>
<dbReference type="Gene3D" id="2.60.40.10">
    <property type="entry name" value="Immunoglobulins"/>
    <property type="match status" value="2"/>
</dbReference>
<dbReference type="Pfam" id="PF20170">
    <property type="entry name" value="Plexin_RBD"/>
    <property type="match status" value="1"/>
</dbReference>
<dbReference type="STRING" id="7719.ENSCINP00000019818"/>
<feature type="domain" description="Sema" evidence="9">
    <location>
        <begin position="1"/>
        <end position="61"/>
    </location>
</feature>
<dbReference type="Ensembl" id="ENSCINT00000019818.2">
    <property type="protein sequence ID" value="ENSCINP00000019818.2"/>
    <property type="gene ID" value="ENSCING00000009752.3"/>
</dbReference>
<dbReference type="GO" id="GO:0005886">
    <property type="term" value="C:plasma membrane"/>
    <property type="evidence" value="ECO:0000318"/>
    <property type="project" value="GO_Central"/>
</dbReference>
<evidence type="ECO:0000256" key="8">
    <source>
        <dbReference type="SAM" id="Phobius"/>
    </source>
</evidence>
<dbReference type="SUPFAM" id="SSF81296">
    <property type="entry name" value="E set domains"/>
    <property type="match status" value="1"/>
</dbReference>
<dbReference type="GO" id="GO:0002116">
    <property type="term" value="C:semaphorin receptor complex"/>
    <property type="evidence" value="ECO:0000318"/>
    <property type="project" value="GO_Central"/>
</dbReference>
<keyword evidence="4" id="KW-0677">Repeat</keyword>
<comment type="caution">
    <text evidence="7">Lacks conserved residue(s) required for the propagation of feature annotation.</text>
</comment>
<dbReference type="SMART" id="SM00429">
    <property type="entry name" value="IPT"/>
    <property type="match status" value="1"/>
</dbReference>
<dbReference type="FunCoup" id="F7ABT2">
    <property type="interactions" value="4"/>
</dbReference>
<dbReference type="GO" id="GO:0071526">
    <property type="term" value="P:semaphorin-plexin signaling pathway"/>
    <property type="evidence" value="ECO:0000318"/>
    <property type="project" value="GO_Central"/>
</dbReference>
<protein>
    <recommendedName>
        <fullName evidence="9">Sema domain-containing protein</fullName>
    </recommendedName>
</protein>
<dbReference type="GeneTree" id="ENSGT01150000286928"/>
<dbReference type="GO" id="GO:0017154">
    <property type="term" value="F:semaphorin receptor activity"/>
    <property type="evidence" value="ECO:0000318"/>
    <property type="project" value="GO_Central"/>
</dbReference>
<dbReference type="SUPFAM" id="SSF48350">
    <property type="entry name" value="GTPase activation domain, GAP"/>
    <property type="match status" value="1"/>
</dbReference>
<dbReference type="PANTHER" id="PTHR22625:SF70">
    <property type="entry name" value="PLEXIN A, ISOFORM A"/>
    <property type="match status" value="1"/>
</dbReference>
<dbReference type="InterPro" id="IPR031148">
    <property type="entry name" value="Plexin"/>
</dbReference>
<name>F7ABT2_CIOIN</name>
<reference evidence="10" key="3">
    <citation type="submission" date="2025-09" db="UniProtKB">
        <authorList>
            <consortium name="Ensembl"/>
        </authorList>
    </citation>
    <scope>IDENTIFICATION</scope>
</reference>
<evidence type="ECO:0000256" key="3">
    <source>
        <dbReference type="ARBA" id="ARBA00022475"/>
    </source>
</evidence>
<dbReference type="Gene3D" id="1.10.506.10">
    <property type="entry name" value="GTPase Activation - p120gap, domain 1"/>
    <property type="match status" value="2"/>
</dbReference>
<dbReference type="PROSITE" id="PS51004">
    <property type="entry name" value="SEMA"/>
    <property type="match status" value="1"/>
</dbReference>
<accession>F7ABT2</accession>
<keyword evidence="6" id="KW-0325">Glycoprotein</keyword>
<reference evidence="11" key="1">
    <citation type="journal article" date="2002" name="Science">
        <title>The draft genome of Ciona intestinalis: insights into chordate and vertebrate origins.</title>
        <authorList>
            <person name="Dehal P."/>
            <person name="Satou Y."/>
            <person name="Campbell R.K."/>
            <person name="Chapman J."/>
            <person name="Degnan B."/>
            <person name="De Tomaso A."/>
            <person name="Davidson B."/>
            <person name="Di Gregorio A."/>
            <person name="Gelpke M."/>
            <person name="Goodstein D.M."/>
            <person name="Harafuji N."/>
            <person name="Hastings K.E."/>
            <person name="Ho I."/>
            <person name="Hotta K."/>
            <person name="Huang W."/>
            <person name="Kawashima T."/>
            <person name="Lemaire P."/>
            <person name="Martinez D."/>
            <person name="Meinertzhagen I.A."/>
            <person name="Necula S."/>
            <person name="Nonaka M."/>
            <person name="Putnam N."/>
            <person name="Rash S."/>
            <person name="Saiga H."/>
            <person name="Satake M."/>
            <person name="Terry A."/>
            <person name="Yamada L."/>
            <person name="Wang H.G."/>
            <person name="Awazu S."/>
            <person name="Azumi K."/>
            <person name="Boore J."/>
            <person name="Branno M."/>
            <person name="Chin-Bow S."/>
            <person name="DeSantis R."/>
            <person name="Doyle S."/>
            <person name="Francino P."/>
            <person name="Keys D.N."/>
            <person name="Haga S."/>
            <person name="Hayashi H."/>
            <person name="Hino K."/>
            <person name="Imai K.S."/>
            <person name="Inaba K."/>
            <person name="Kano S."/>
            <person name="Kobayashi K."/>
            <person name="Kobayashi M."/>
            <person name="Lee B.I."/>
            <person name="Makabe K.W."/>
            <person name="Manohar C."/>
            <person name="Matassi G."/>
            <person name="Medina M."/>
            <person name="Mochizuki Y."/>
            <person name="Mount S."/>
            <person name="Morishita T."/>
            <person name="Miura S."/>
            <person name="Nakayama A."/>
            <person name="Nishizaka S."/>
            <person name="Nomoto H."/>
            <person name="Ohta F."/>
            <person name="Oishi K."/>
            <person name="Rigoutsos I."/>
            <person name="Sano M."/>
            <person name="Sasaki A."/>
            <person name="Sasakura Y."/>
            <person name="Shoguchi E."/>
            <person name="Shin-i T."/>
            <person name="Spagnuolo A."/>
            <person name="Stainier D."/>
            <person name="Suzuki M.M."/>
            <person name="Tassy O."/>
            <person name="Takatori N."/>
            <person name="Tokuoka M."/>
            <person name="Yagi K."/>
            <person name="Yoshizaki F."/>
            <person name="Wada S."/>
            <person name="Zhang C."/>
            <person name="Hyatt P.D."/>
            <person name="Larimer F."/>
            <person name="Detter C."/>
            <person name="Doggett N."/>
            <person name="Glavina T."/>
            <person name="Hawkins T."/>
            <person name="Richardson P."/>
            <person name="Lucas S."/>
            <person name="Kohara Y."/>
            <person name="Levine M."/>
            <person name="Satoh N."/>
            <person name="Rokhsar D.S."/>
        </authorList>
    </citation>
    <scope>NUCLEOTIDE SEQUENCE [LARGE SCALE GENOMIC DNA]</scope>
</reference>
<sequence>HAVAFIGTDRGTIEKVRLGNSSPVIESILTQSNDAVLEINIDNANKQIIGMTKNQILTFGYSDCHRQYSTCGSCLLSRDPYCGWCVLSNSCTNKESCSNSQSSSRWVEPDSPVNHCPTIVSVSPTDISVSTVTKMNLTFGGNPLPSNLGSPYICKFSVSGNTGLIPSSNLDARNRCTVTATSAAIIPTGYDHYNVTLQLMFNENIVTSSIFRIYDCSRIKETTRCRSCVNSPQKWGCVWCNKPYSCTHQQCGSAASQISSSTNCSLVRSVASPTVPISVGQLQDFQLETSNLKLKTYYYISYSTKIHLNSNMVIPIYIVGNKHFIKCNQYPVQVGNHFNYFLNVTLVTWHFIHFLNVMIMVIPLFLVLSITAQSISCGQCVSFHENYTQCAWCENKCKLTSACTTSPITTIHQCGSPQITSVSPLSGPLEGGTILTIKGNNLASRVEQITSVMVGSIPCIVIESSYTASLQFNCRTGRSIGEMVGAVIINTSYSINDAVFTDQFVYKNVTAKSFNPLQVLNLTDVDILGSNLDVGNEAKLCVFQQSENKMTTCSNRLKILKSNRVKSAVLKHRMTRNLLKCKLPSVMGSGKFTLQLIVDGFVRNFSQQIEFVYPPTVEPNQPAEFFGFKTGKGTLTLALSGLAGVRTVELQIDNGVTNTTPCAIGGNSTITCIIEPDQSARRKRNVNCNIHSFLSHASYPYERVLTTVDFSFIFIHPQVTYVATPREDKAIFITSFVTAPSKPGQVLLNNVHIVWEGTIKYVADPAITQIAELPCKHVSGSIQGVNLKTMNPKPSDYKIRLVTVNGGTSVTCTVAYVTSTSLVCSAVSSQLDTIRSEKVSIQVNLDIGLTIYETNCKFFMFFLILNKYVVFKTAVVVPILCLLLLTILLLMLRQRKRAQKRAKEKRVILGKLDELENRTRETARNAYFELQAGYMTNLNENLSHRIIYLPPWEYITQVLFNQRSGHPVLDENAMVGQGTVKQDALKSLLSVIKNKDVLLVLVRTLEEQRKFTVQEKGNMASLLTICLFDDLPYYTRVMLELLTGLIQKHVSRNPKLLLRRSESVVEKMVSHWLSINLYDECINEQAGKPLFLLTKAVHYLVSSAPCDVIAKKAFNSLNEMTLLGTELQYETVVLHATIVEEGGKVTTSVDVKVVNVDSIKQAKTKIIEAVYKDKPYSECPKPDDLDFALMNSSESTGITLSDVDGMSVVDGKYTKINTLKHYNVPDNAVVVLRPHDVENQVIPSRIWQNKCRFPSFYFLNKLILAIVFKEDVSSPLLPPKHMYHLVNDTLQKHFFSKKACVITAVIALLRKKADEMLDNLMKRPFQEMFLTRMVKAKTTIQEYVDGVFNSILRPKPISKTVRYFFQFLDREADRHKINDPEVLHIWKTNSLLLRYWVNVLKNPEFVFDLNKTDIVDSCLNVITQAFMDACTTTNRKLGHDSPSNKLLYAKDADNYKVMVKEFFINISNTPTVTQEEVTQILQKQSASYASRFNQMVALNGIYEHLVKYREQVMEALSTSDNEVVRDVGTKLDEIFRRMGGERNSNTTVV</sequence>
<dbReference type="InterPro" id="IPR008936">
    <property type="entry name" value="Rho_GTPase_activation_prot"/>
</dbReference>
<comment type="subcellular location">
    <subcellularLocation>
        <location evidence="1">Cell membrane</location>
        <topology evidence="1">Single-pass membrane protein</topology>
    </subcellularLocation>
</comment>
<keyword evidence="8" id="KW-0812">Transmembrane</keyword>
<evidence type="ECO:0000256" key="4">
    <source>
        <dbReference type="ARBA" id="ARBA00022737"/>
    </source>
</evidence>
<dbReference type="Proteomes" id="UP000008144">
    <property type="component" value="Unassembled WGS sequence"/>
</dbReference>
<feature type="transmembrane region" description="Helical" evidence="8">
    <location>
        <begin position="351"/>
        <end position="372"/>
    </location>
</feature>
<keyword evidence="11" id="KW-1185">Reference proteome</keyword>
<keyword evidence="3" id="KW-1003">Cell membrane</keyword>
<dbReference type="SMART" id="SM00423">
    <property type="entry name" value="PSI"/>
    <property type="match status" value="2"/>
</dbReference>
<dbReference type="Pfam" id="PF08337">
    <property type="entry name" value="Plexin_cytopl"/>
    <property type="match status" value="1"/>
</dbReference>
<dbReference type="InterPro" id="IPR002909">
    <property type="entry name" value="IPT_dom"/>
</dbReference>
<dbReference type="InterPro" id="IPR001627">
    <property type="entry name" value="Semap_dom"/>
</dbReference>
<dbReference type="InParanoid" id="F7ABT2"/>
<dbReference type="InterPro" id="IPR013783">
    <property type="entry name" value="Ig-like_fold"/>
</dbReference>
<dbReference type="OMA" id="EYVFHND"/>
<dbReference type="InterPro" id="IPR014756">
    <property type="entry name" value="Ig_E-set"/>
</dbReference>